<evidence type="ECO:0000256" key="1">
    <source>
        <dbReference type="ARBA" id="ARBA00004533"/>
    </source>
</evidence>
<dbReference type="PANTHER" id="PTHR30606:SF10">
    <property type="entry name" value="PHOSPHATIDYLINOSITOL MANNOSIDE ACYLTRANSFERASE"/>
    <property type="match status" value="1"/>
</dbReference>
<name>A0A7T0G0T6_9BACT</name>
<dbReference type="EMBL" id="CP048685">
    <property type="protein sequence ID" value="QPJ62734.1"/>
    <property type="molecule type" value="Genomic_DNA"/>
</dbReference>
<evidence type="ECO:0000256" key="5">
    <source>
        <dbReference type="ARBA" id="ARBA00023136"/>
    </source>
</evidence>
<dbReference type="PANTHER" id="PTHR30606">
    <property type="entry name" value="LIPID A BIOSYNTHESIS LAUROYL ACYLTRANSFERASE"/>
    <property type="match status" value="1"/>
</dbReference>
<comment type="subcellular location">
    <subcellularLocation>
        <location evidence="1">Cell inner membrane</location>
    </subcellularLocation>
</comment>
<sequence>MKPLRYLFEYGVFLLARFLVKPFSADTVYSFGKYLGLLLYRLAGKRKKIARINLDIAFGKEKTPFEKNKIFKQCLIQHCVSLIQFLWMSHDPEYRTKQLIEGEPEGLDVVQECVDRGKGVLFLTAHYGNWEIMGVYHGLRGIGNLVSIARKLDNPWLEKFVLRLRTISGNRILYRDENPIKLVRALKNNECLAVMMDQNAGDWGTFVDFFSKPASTARALPLLSYKHGTPILPMFCFPTGKGKYRIVYGPELRLKKTGDKDNDVVAWTQSCLQHLEWVIRQQPEPWMWIHRRWKSRPEGEPRGSVY</sequence>
<keyword evidence="4 7" id="KW-0808">Transferase</keyword>
<keyword evidence="6 7" id="KW-0012">Acyltransferase</keyword>
<evidence type="ECO:0000313" key="8">
    <source>
        <dbReference type="Proteomes" id="UP000594688"/>
    </source>
</evidence>
<reference evidence="7 8" key="1">
    <citation type="submission" date="2020-02" db="EMBL/GenBank/DDBJ databases">
        <title>Genomic and physiological characterization of two novel Nitrospinaceae genera.</title>
        <authorList>
            <person name="Mueller A.J."/>
            <person name="Jung M.-Y."/>
            <person name="Strachan C.R."/>
            <person name="Herbold C.W."/>
            <person name="Kirkegaard R.H."/>
            <person name="Daims H."/>
        </authorList>
    </citation>
    <scope>NUCLEOTIDE SEQUENCE [LARGE SCALE GENOMIC DNA]</scope>
    <source>
        <strain evidence="7">EB</strain>
    </source>
</reference>
<dbReference type="CDD" id="cd07984">
    <property type="entry name" value="LPLAT_LABLAT-like"/>
    <property type="match status" value="1"/>
</dbReference>
<keyword evidence="2" id="KW-1003">Cell membrane</keyword>
<keyword evidence="3" id="KW-0997">Cell inner membrane</keyword>
<evidence type="ECO:0000256" key="2">
    <source>
        <dbReference type="ARBA" id="ARBA00022475"/>
    </source>
</evidence>
<proteinExistence type="predicted"/>
<accession>A0A7T0G0T6</accession>
<evidence type="ECO:0000313" key="7">
    <source>
        <dbReference type="EMBL" id="QPJ62734.1"/>
    </source>
</evidence>
<protein>
    <submittedName>
        <fullName evidence="7">Lysophospholipid acyltransferase family protein</fullName>
    </submittedName>
</protein>
<dbReference type="KEGG" id="nli:G3M70_12955"/>
<dbReference type="PIRSF" id="PIRSF026649">
    <property type="entry name" value="MsbB"/>
    <property type="match status" value="1"/>
</dbReference>
<dbReference type="AlphaFoldDB" id="A0A7T0G0T6"/>
<dbReference type="Pfam" id="PF03279">
    <property type="entry name" value="Lip_A_acyltrans"/>
    <property type="match status" value="1"/>
</dbReference>
<dbReference type="GO" id="GO:0016746">
    <property type="term" value="F:acyltransferase activity"/>
    <property type="evidence" value="ECO:0007669"/>
    <property type="project" value="UniProtKB-KW"/>
</dbReference>
<evidence type="ECO:0000256" key="4">
    <source>
        <dbReference type="ARBA" id="ARBA00022679"/>
    </source>
</evidence>
<dbReference type="InterPro" id="IPR004960">
    <property type="entry name" value="LipA_acyltrans"/>
</dbReference>
<dbReference type="Proteomes" id="UP000594688">
    <property type="component" value="Chromosome"/>
</dbReference>
<organism evidence="7 8">
    <name type="scientific">Candidatus Nitronauta litoralis</name>
    <dbReference type="NCBI Taxonomy" id="2705533"/>
    <lineage>
        <taxon>Bacteria</taxon>
        <taxon>Pseudomonadati</taxon>
        <taxon>Nitrospinota/Tectimicrobiota group</taxon>
        <taxon>Nitrospinota</taxon>
        <taxon>Nitrospinia</taxon>
        <taxon>Nitrospinales</taxon>
        <taxon>Nitrospinaceae</taxon>
        <taxon>Candidatus Nitronauta</taxon>
    </lineage>
</organism>
<gene>
    <name evidence="7" type="ORF">G3M70_12955</name>
</gene>
<dbReference type="GO" id="GO:0009247">
    <property type="term" value="P:glycolipid biosynthetic process"/>
    <property type="evidence" value="ECO:0007669"/>
    <property type="project" value="UniProtKB-ARBA"/>
</dbReference>
<dbReference type="GO" id="GO:0005886">
    <property type="term" value="C:plasma membrane"/>
    <property type="evidence" value="ECO:0007669"/>
    <property type="project" value="UniProtKB-SubCell"/>
</dbReference>
<evidence type="ECO:0000256" key="6">
    <source>
        <dbReference type="ARBA" id="ARBA00023315"/>
    </source>
</evidence>
<keyword evidence="5" id="KW-0472">Membrane</keyword>
<evidence type="ECO:0000256" key="3">
    <source>
        <dbReference type="ARBA" id="ARBA00022519"/>
    </source>
</evidence>